<name>A0A6A2Z1A6_HIBSY</name>
<protein>
    <submittedName>
        <fullName evidence="1">Uncharacterized protein</fullName>
    </submittedName>
</protein>
<comment type="caution">
    <text evidence="1">The sequence shown here is derived from an EMBL/GenBank/DDBJ whole genome shotgun (WGS) entry which is preliminary data.</text>
</comment>
<evidence type="ECO:0000313" key="2">
    <source>
        <dbReference type="Proteomes" id="UP000436088"/>
    </source>
</evidence>
<reference evidence="1" key="1">
    <citation type="submission" date="2019-09" db="EMBL/GenBank/DDBJ databases">
        <title>Draft genome information of white flower Hibiscus syriacus.</title>
        <authorList>
            <person name="Kim Y.-M."/>
        </authorList>
    </citation>
    <scope>NUCLEOTIDE SEQUENCE [LARGE SCALE GENOMIC DNA]</scope>
    <source>
        <strain evidence="1">YM2019G1</strain>
    </source>
</reference>
<dbReference type="Proteomes" id="UP000436088">
    <property type="component" value="Unassembled WGS sequence"/>
</dbReference>
<accession>A0A6A2Z1A6</accession>
<dbReference type="EMBL" id="VEPZ02001229">
    <property type="protein sequence ID" value="KAE8685556.1"/>
    <property type="molecule type" value="Genomic_DNA"/>
</dbReference>
<evidence type="ECO:0000313" key="1">
    <source>
        <dbReference type="EMBL" id="KAE8685556.1"/>
    </source>
</evidence>
<organism evidence="1 2">
    <name type="scientific">Hibiscus syriacus</name>
    <name type="common">Rose of Sharon</name>
    <dbReference type="NCBI Taxonomy" id="106335"/>
    <lineage>
        <taxon>Eukaryota</taxon>
        <taxon>Viridiplantae</taxon>
        <taxon>Streptophyta</taxon>
        <taxon>Embryophyta</taxon>
        <taxon>Tracheophyta</taxon>
        <taxon>Spermatophyta</taxon>
        <taxon>Magnoliopsida</taxon>
        <taxon>eudicotyledons</taxon>
        <taxon>Gunneridae</taxon>
        <taxon>Pentapetalae</taxon>
        <taxon>rosids</taxon>
        <taxon>malvids</taxon>
        <taxon>Malvales</taxon>
        <taxon>Malvaceae</taxon>
        <taxon>Malvoideae</taxon>
        <taxon>Hibiscus</taxon>
    </lineage>
</organism>
<sequence>MGLHSGLRGYFSQPVVDAFDPRLLVCPPMSHVINFSGVKRVLGVRYLHTMSECVGYKCQTRVFEAK</sequence>
<gene>
    <name evidence="1" type="ORF">F3Y22_tig00111095pilonHSYRG00061</name>
</gene>
<keyword evidence="2" id="KW-1185">Reference proteome</keyword>
<proteinExistence type="predicted"/>
<dbReference type="AlphaFoldDB" id="A0A6A2Z1A6"/>